<dbReference type="RefSeq" id="WP_377003533.1">
    <property type="nucleotide sequence ID" value="NZ_JBHSGG010000014.1"/>
</dbReference>
<dbReference type="EMBL" id="JBHSGG010000014">
    <property type="protein sequence ID" value="MFC4727524.1"/>
    <property type="molecule type" value="Genomic_DNA"/>
</dbReference>
<dbReference type="PIRSF" id="PIRSF024492">
    <property type="entry name" value="UCP024492"/>
    <property type="match status" value="1"/>
</dbReference>
<gene>
    <name evidence="2" type="ORF">ACFO3Q_04985</name>
</gene>
<protein>
    <submittedName>
        <fullName evidence="2">DUF488 family protein</fullName>
    </submittedName>
</protein>
<keyword evidence="1" id="KW-0812">Transmembrane</keyword>
<keyword evidence="3" id="KW-1185">Reference proteome</keyword>
<sequence>MKDLPSPPADTIWTVGHSVLAIEAFVALLQGAGIVRLADVRRYPGSRRHPQFGADALAQALAAAGIEYLPMPALGGRRPPRPDSPNTAWRNAGFRGYADYMQTPAYASARDALLAAAVRPTAIMCAETLWWQCHRGLIADDLKLRGIRVLHLRPGAAASEHPWTAAARVVDGALSYAAPEPVQRGLF</sequence>
<dbReference type="PANTHER" id="PTHR39337:SF1">
    <property type="entry name" value="BLR5642 PROTEIN"/>
    <property type="match status" value="1"/>
</dbReference>
<organism evidence="2 3">
    <name type="scientific">Coralloluteibacterium thermophilum</name>
    <dbReference type="NCBI Taxonomy" id="2707049"/>
    <lineage>
        <taxon>Bacteria</taxon>
        <taxon>Pseudomonadati</taxon>
        <taxon>Pseudomonadota</taxon>
        <taxon>Gammaproteobacteria</taxon>
        <taxon>Lysobacterales</taxon>
        <taxon>Lysobacteraceae</taxon>
        <taxon>Coralloluteibacterium</taxon>
    </lineage>
</organism>
<feature type="transmembrane region" description="Helical" evidence="1">
    <location>
        <begin position="12"/>
        <end position="38"/>
    </location>
</feature>
<dbReference type="InterPro" id="IPR007438">
    <property type="entry name" value="DUF488"/>
</dbReference>
<accession>A0ABV9NJ68</accession>
<dbReference type="PANTHER" id="PTHR39337">
    <property type="entry name" value="BLR5642 PROTEIN"/>
    <property type="match status" value="1"/>
</dbReference>
<dbReference type="Proteomes" id="UP001595892">
    <property type="component" value="Unassembled WGS sequence"/>
</dbReference>
<name>A0ABV9NJ68_9GAMM</name>
<evidence type="ECO:0000313" key="2">
    <source>
        <dbReference type="EMBL" id="MFC4727524.1"/>
    </source>
</evidence>
<dbReference type="InterPro" id="IPR014519">
    <property type="entry name" value="UCP024492"/>
</dbReference>
<keyword evidence="1" id="KW-1133">Transmembrane helix</keyword>
<dbReference type="Pfam" id="PF04343">
    <property type="entry name" value="DUF488"/>
    <property type="match status" value="1"/>
</dbReference>
<evidence type="ECO:0000313" key="3">
    <source>
        <dbReference type="Proteomes" id="UP001595892"/>
    </source>
</evidence>
<evidence type="ECO:0000256" key="1">
    <source>
        <dbReference type="SAM" id="Phobius"/>
    </source>
</evidence>
<comment type="caution">
    <text evidence="2">The sequence shown here is derived from an EMBL/GenBank/DDBJ whole genome shotgun (WGS) entry which is preliminary data.</text>
</comment>
<keyword evidence="1" id="KW-0472">Membrane</keyword>
<proteinExistence type="predicted"/>
<reference evidence="3" key="1">
    <citation type="journal article" date="2019" name="Int. J. Syst. Evol. Microbiol.">
        <title>The Global Catalogue of Microorganisms (GCM) 10K type strain sequencing project: providing services to taxonomists for standard genome sequencing and annotation.</title>
        <authorList>
            <consortium name="The Broad Institute Genomics Platform"/>
            <consortium name="The Broad Institute Genome Sequencing Center for Infectious Disease"/>
            <person name="Wu L."/>
            <person name="Ma J."/>
        </authorList>
    </citation>
    <scope>NUCLEOTIDE SEQUENCE [LARGE SCALE GENOMIC DNA]</scope>
    <source>
        <strain evidence="3">CGMCC 1.13574</strain>
    </source>
</reference>